<dbReference type="NCBIfam" id="TIGR02595">
    <property type="entry name" value="PEP_CTERM"/>
    <property type="match status" value="1"/>
</dbReference>
<accession>A0AAD1D3N1</accession>
<dbReference type="InterPro" id="IPR013424">
    <property type="entry name" value="Ice-binding_C"/>
</dbReference>
<sequence length="249" mass="25384">MNASRILAPVASVLLSASPALAIPSISIAPGDSPAGGYLPLSIFGIAPVAGMGDETIVNFTTSSFVFGGETWGSVGISSNGYLKVGGATGADSASINTALPGASAPRNILAPFWTDLDFSLGGAFRIGTLTDGVDTWLVSDWDGVHGFGSPEAYSFQVWIGINGVEDITFTYGPLGALPANLTIGAQDASGTVGDTWYYNGIGTAPFNGMQLRVSSLDLPVDVPEPAALALFGLGLAGLALTRRRKIKG</sequence>
<proteinExistence type="predicted"/>
<keyword evidence="1" id="KW-0732">Signal</keyword>
<name>A0AAD1D3N1_SPHMI</name>
<reference evidence="4 6" key="2">
    <citation type="submission" date="2018-10" db="EMBL/GenBank/DDBJ databases">
        <title>Genomic Encyclopedia of Type Strains, Phase IV (KMG-IV): sequencing the most valuable type-strain genomes for metagenomic binning, comparative biology and taxonomic classification.</title>
        <authorList>
            <person name="Goeker M."/>
        </authorList>
    </citation>
    <scope>NUCLEOTIDE SEQUENCE [LARGE SCALE GENOMIC DNA]</scope>
    <source>
        <strain evidence="4 6">DSM 19791</strain>
    </source>
</reference>
<dbReference type="RefSeq" id="WP_121051112.1">
    <property type="nucleotide sequence ID" value="NZ_AP018711.1"/>
</dbReference>
<feature type="domain" description="Ice-binding protein C-terminal" evidence="2">
    <location>
        <begin position="222"/>
        <end position="244"/>
    </location>
</feature>
<dbReference type="Proteomes" id="UP000275727">
    <property type="component" value="Chromosome"/>
</dbReference>
<keyword evidence="6" id="KW-1185">Reference proteome</keyword>
<evidence type="ECO:0000313" key="3">
    <source>
        <dbReference type="EMBL" id="BBE32807.1"/>
    </source>
</evidence>
<dbReference type="AlphaFoldDB" id="A0AAD1D3N1"/>
<protein>
    <submittedName>
        <fullName evidence="4">Secreted protein with PEP-CTERM sorting signal</fullName>
    </submittedName>
</protein>
<evidence type="ECO:0000259" key="2">
    <source>
        <dbReference type="Pfam" id="PF07589"/>
    </source>
</evidence>
<organism evidence="3 5">
    <name type="scientific">Sphingosinicella microcystinivorans</name>
    <dbReference type="NCBI Taxonomy" id="335406"/>
    <lineage>
        <taxon>Bacteria</taxon>
        <taxon>Pseudomonadati</taxon>
        <taxon>Pseudomonadota</taxon>
        <taxon>Alphaproteobacteria</taxon>
        <taxon>Sphingomonadales</taxon>
        <taxon>Sphingosinicellaceae</taxon>
        <taxon>Sphingosinicella</taxon>
    </lineage>
</organism>
<dbReference type="EMBL" id="RBWX01000008">
    <property type="protein sequence ID" value="RKS89052.1"/>
    <property type="molecule type" value="Genomic_DNA"/>
</dbReference>
<dbReference type="KEGG" id="smic:SmB9_04650"/>
<evidence type="ECO:0000256" key="1">
    <source>
        <dbReference type="SAM" id="SignalP"/>
    </source>
</evidence>
<evidence type="ECO:0000313" key="4">
    <source>
        <dbReference type="EMBL" id="RKS89052.1"/>
    </source>
</evidence>
<feature type="chain" id="PRO_5041974963" evidence="1">
    <location>
        <begin position="23"/>
        <end position="249"/>
    </location>
</feature>
<gene>
    <name evidence="4" type="ORF">DFR51_2265</name>
    <name evidence="3" type="ORF">SmB9_04650</name>
</gene>
<evidence type="ECO:0000313" key="6">
    <source>
        <dbReference type="Proteomes" id="UP000276029"/>
    </source>
</evidence>
<dbReference type="Pfam" id="PF07589">
    <property type="entry name" value="PEP-CTERM"/>
    <property type="match status" value="1"/>
</dbReference>
<dbReference type="Proteomes" id="UP000276029">
    <property type="component" value="Unassembled WGS sequence"/>
</dbReference>
<feature type="signal peptide" evidence="1">
    <location>
        <begin position="1"/>
        <end position="22"/>
    </location>
</feature>
<dbReference type="EMBL" id="AP018711">
    <property type="protein sequence ID" value="BBE32807.1"/>
    <property type="molecule type" value="Genomic_DNA"/>
</dbReference>
<reference evidence="3 5" key="1">
    <citation type="submission" date="2018-06" db="EMBL/GenBank/DDBJ databases">
        <title>Complete Genome Sequence of the Microcystin-Degrading Bacterium Sphingosinicella microcystinivorans Strain B-9.</title>
        <authorList>
            <person name="Jin H."/>
            <person name="Nishizawa T."/>
            <person name="Guo Y."/>
            <person name="Nishizawa A."/>
            <person name="Park H."/>
            <person name="Kato H."/>
            <person name="Tsuji K."/>
            <person name="Harada K."/>
        </authorList>
    </citation>
    <scope>NUCLEOTIDE SEQUENCE [LARGE SCALE GENOMIC DNA]</scope>
    <source>
        <strain evidence="3 5">B9</strain>
    </source>
</reference>
<evidence type="ECO:0000313" key="5">
    <source>
        <dbReference type="Proteomes" id="UP000275727"/>
    </source>
</evidence>